<proteinExistence type="inferred from homology"/>
<keyword evidence="2 3" id="KW-0326">Glycosidase</keyword>
<evidence type="ECO:0000256" key="1">
    <source>
        <dbReference type="ARBA" id="ARBA00022801"/>
    </source>
</evidence>
<evidence type="ECO:0000259" key="4">
    <source>
        <dbReference type="Pfam" id="PF00150"/>
    </source>
</evidence>
<evidence type="ECO:0000256" key="3">
    <source>
        <dbReference type="RuleBase" id="RU361153"/>
    </source>
</evidence>
<dbReference type="SUPFAM" id="SSF51445">
    <property type="entry name" value="(Trans)glycosidases"/>
    <property type="match status" value="1"/>
</dbReference>
<dbReference type="PANTHER" id="PTHR31297">
    <property type="entry name" value="GLUCAN ENDO-1,6-BETA-GLUCOSIDASE B"/>
    <property type="match status" value="1"/>
</dbReference>
<dbReference type="Gene3D" id="3.20.20.80">
    <property type="entry name" value="Glycosidases"/>
    <property type="match status" value="1"/>
</dbReference>
<dbReference type="InterPro" id="IPR050386">
    <property type="entry name" value="Glycosyl_hydrolase_5"/>
</dbReference>
<dbReference type="RefSeq" id="WP_422921185.1">
    <property type="nucleotide sequence ID" value="NZ_JAMZEJ010000011.1"/>
</dbReference>
<keyword evidence="6" id="KW-1185">Reference proteome</keyword>
<dbReference type="GO" id="GO:0016787">
    <property type="term" value="F:hydrolase activity"/>
    <property type="evidence" value="ECO:0007669"/>
    <property type="project" value="UniProtKB-KW"/>
</dbReference>
<organism evidence="5 6">
    <name type="scientific">Rhizosaccharibacter radicis</name>
    <dbReference type="NCBI Taxonomy" id="2782605"/>
    <lineage>
        <taxon>Bacteria</taxon>
        <taxon>Pseudomonadati</taxon>
        <taxon>Pseudomonadota</taxon>
        <taxon>Alphaproteobacteria</taxon>
        <taxon>Acetobacterales</taxon>
        <taxon>Acetobacteraceae</taxon>
        <taxon>Rhizosaccharibacter</taxon>
    </lineage>
</organism>
<accession>A0ABT1W1F7</accession>
<protein>
    <submittedName>
        <fullName evidence="5">Glycoside hydrolase family 5 protein</fullName>
    </submittedName>
</protein>
<gene>
    <name evidence="5" type="ORF">NFI88_16495</name>
</gene>
<evidence type="ECO:0000313" key="5">
    <source>
        <dbReference type="EMBL" id="MCQ8242434.1"/>
    </source>
</evidence>
<name>A0ABT1W1F7_9PROT</name>
<feature type="domain" description="Glycoside hydrolase family 5" evidence="4">
    <location>
        <begin position="74"/>
        <end position="329"/>
    </location>
</feature>
<dbReference type="Pfam" id="PF00150">
    <property type="entry name" value="Cellulase"/>
    <property type="match status" value="1"/>
</dbReference>
<evidence type="ECO:0000256" key="2">
    <source>
        <dbReference type="ARBA" id="ARBA00023295"/>
    </source>
</evidence>
<dbReference type="Proteomes" id="UP001524547">
    <property type="component" value="Unassembled WGS sequence"/>
</dbReference>
<reference evidence="5 6" key="1">
    <citation type="submission" date="2022-06" db="EMBL/GenBank/DDBJ databases">
        <title>Rhizosaccharibacter gen. nov. sp. nov. KSS12, endophytic bacteria isolated from sugarcane.</title>
        <authorList>
            <person name="Pitiwittayakul N."/>
        </authorList>
    </citation>
    <scope>NUCLEOTIDE SEQUENCE [LARGE SCALE GENOMIC DNA]</scope>
    <source>
        <strain evidence="5 6">KSS12</strain>
    </source>
</reference>
<dbReference type="InterPro" id="IPR017853">
    <property type="entry name" value="GH"/>
</dbReference>
<dbReference type="InterPro" id="IPR001547">
    <property type="entry name" value="Glyco_hydro_5"/>
</dbReference>
<dbReference type="PANTHER" id="PTHR31297:SF13">
    <property type="entry name" value="PUTATIVE-RELATED"/>
    <property type="match status" value="1"/>
</dbReference>
<comment type="caution">
    <text evidence="5">The sequence shown here is derived from an EMBL/GenBank/DDBJ whole genome shotgun (WGS) entry which is preliminary data.</text>
</comment>
<keyword evidence="1 3" id="KW-0378">Hydrolase</keyword>
<comment type="similarity">
    <text evidence="3">Belongs to the glycosyl hydrolase 5 (cellulase A) family.</text>
</comment>
<dbReference type="EMBL" id="JAMZEJ010000011">
    <property type="protein sequence ID" value="MCQ8242434.1"/>
    <property type="molecule type" value="Genomic_DNA"/>
</dbReference>
<sequence>MLRTQGAAIVDAGGHAFLPRGVNLGGWFVMEPFMSPMDASHRLRDSFSVMRVLQDRFGRQEQRRLMASYQRAWISDDDIAAIADAGFNIVRIPLWWGQFLDLDDPSPSGWRSDAFEILDRIVESCGRRGVRVVFDMHGAIGGQSDNPDTGQAGMNRFWSDPAAQSKTAWLWSRIAAHYRGNPAIAGYDLLNEPAPPPGIPARQAVLAVYDRFYRSVRAADPDHIVFIEDTFGSWSLDMLPDPRSRGWTDVVYEDHVYPWPRNRGDHSPSEYAGVLAQRVVADMSRHAAWDVPVYVGEFNALSTDPGPWRAMVDRFQGAGLGWSVWSWKSVNGAPLNFWGFLDPRRWPARPDPRTDDASTIARDWAGWTTAAAFTRNPAMMIGDR</sequence>
<evidence type="ECO:0000313" key="6">
    <source>
        <dbReference type="Proteomes" id="UP001524547"/>
    </source>
</evidence>